<protein>
    <submittedName>
        <fullName evidence="11">Flagellar motor protein MotD</fullName>
    </submittedName>
</protein>
<feature type="compositionally biased region" description="Polar residues" evidence="8">
    <location>
        <begin position="62"/>
        <end position="88"/>
    </location>
</feature>
<dbReference type="PANTHER" id="PTHR30329:SF20">
    <property type="entry name" value="EXPORTED PROTEIN"/>
    <property type="match status" value="1"/>
</dbReference>
<evidence type="ECO:0000313" key="11">
    <source>
        <dbReference type="EMBL" id="BBP01136.1"/>
    </source>
</evidence>
<dbReference type="GO" id="GO:0005886">
    <property type="term" value="C:plasma membrane"/>
    <property type="evidence" value="ECO:0007669"/>
    <property type="project" value="UniProtKB-SubCell"/>
</dbReference>
<evidence type="ECO:0000259" key="10">
    <source>
        <dbReference type="PROSITE" id="PS51123"/>
    </source>
</evidence>
<evidence type="ECO:0000256" key="1">
    <source>
        <dbReference type="ARBA" id="ARBA00004162"/>
    </source>
</evidence>
<dbReference type="PROSITE" id="PS51123">
    <property type="entry name" value="OMPA_2"/>
    <property type="match status" value="1"/>
</dbReference>
<dbReference type="InterPro" id="IPR050330">
    <property type="entry name" value="Bact_OuterMem_StrucFunc"/>
</dbReference>
<feature type="transmembrane region" description="Helical" evidence="9">
    <location>
        <begin position="21"/>
        <end position="42"/>
    </location>
</feature>
<accession>A0A809RHP5</accession>
<dbReference type="SUPFAM" id="SSF103088">
    <property type="entry name" value="OmpA-like"/>
    <property type="match status" value="1"/>
</dbReference>
<dbReference type="NCBIfam" id="NF006541">
    <property type="entry name" value="PRK09038.1"/>
    <property type="match status" value="1"/>
</dbReference>
<keyword evidence="6 7" id="KW-0472">Membrane</keyword>
<dbReference type="Gene3D" id="3.30.1330.60">
    <property type="entry name" value="OmpA-like domain"/>
    <property type="match status" value="1"/>
</dbReference>
<evidence type="ECO:0000256" key="8">
    <source>
        <dbReference type="SAM" id="MobiDB-lite"/>
    </source>
</evidence>
<evidence type="ECO:0000256" key="7">
    <source>
        <dbReference type="PROSITE-ProRule" id="PRU00473"/>
    </source>
</evidence>
<dbReference type="InterPro" id="IPR025713">
    <property type="entry name" value="MotB-like_N_dom"/>
</dbReference>
<sequence length="257" mass="28160">MSRRKRRQGDDDEEHDNLDRWLVSYADFMTLLFAFFVVMYAISAVNVGKYKVLSESLGSAFGSASEQNPGSSKNKSKAITNKSNDSTVIRQERSQMTNVANDILHALSPLIREGKVRVTQTAHGVSIEINASLLFAPGDAKLAAESRQALGAIANVLKMQRNDIEIDGYTDDVPISNSAFASNWELSAVRASSVAREFMNNGVAENRLMVVGNGPNKPIMPNDTAENRARNRRVEVVILSNLPEAARETTLVAPIVH</sequence>
<dbReference type="InterPro" id="IPR006665">
    <property type="entry name" value="OmpA-like"/>
</dbReference>
<keyword evidence="11" id="KW-0966">Cell projection</keyword>
<dbReference type="Proteomes" id="UP000463939">
    <property type="component" value="Chromosome"/>
</dbReference>
<keyword evidence="12" id="KW-1185">Reference proteome</keyword>
<evidence type="ECO:0000256" key="2">
    <source>
        <dbReference type="ARBA" id="ARBA00008914"/>
    </source>
</evidence>
<evidence type="ECO:0000256" key="9">
    <source>
        <dbReference type="SAM" id="Phobius"/>
    </source>
</evidence>
<feature type="domain" description="OmpA-like" evidence="10">
    <location>
        <begin position="122"/>
        <end position="242"/>
    </location>
</feature>
<feature type="region of interest" description="Disordered" evidence="8">
    <location>
        <begin position="61"/>
        <end position="88"/>
    </location>
</feature>
<evidence type="ECO:0000256" key="5">
    <source>
        <dbReference type="ARBA" id="ARBA00022989"/>
    </source>
</evidence>
<gene>
    <name evidence="11" type="ORF">SFSGTM_18440</name>
</gene>
<keyword evidence="11" id="KW-0969">Cilium</keyword>
<dbReference type="InterPro" id="IPR036737">
    <property type="entry name" value="OmpA-like_sf"/>
</dbReference>
<evidence type="ECO:0000313" key="12">
    <source>
        <dbReference type="Proteomes" id="UP000463939"/>
    </source>
</evidence>
<name>A0A809RHP5_9PROT</name>
<keyword evidence="5 9" id="KW-1133">Transmembrane helix</keyword>
<keyword evidence="3" id="KW-1003">Cell membrane</keyword>
<proteinExistence type="inferred from homology"/>
<dbReference type="Pfam" id="PF00691">
    <property type="entry name" value="OmpA"/>
    <property type="match status" value="1"/>
</dbReference>
<dbReference type="EMBL" id="AP021881">
    <property type="protein sequence ID" value="BBP01136.1"/>
    <property type="molecule type" value="Genomic_DNA"/>
</dbReference>
<dbReference type="PANTHER" id="PTHR30329">
    <property type="entry name" value="STATOR ELEMENT OF FLAGELLAR MOTOR COMPLEX"/>
    <property type="match status" value="1"/>
</dbReference>
<dbReference type="CDD" id="cd07185">
    <property type="entry name" value="OmpA_C-like"/>
    <property type="match status" value="1"/>
</dbReference>
<dbReference type="RefSeq" id="WP_162084950.1">
    <property type="nucleotide sequence ID" value="NZ_AP021881.1"/>
</dbReference>
<dbReference type="AlphaFoldDB" id="A0A809RHP5"/>
<evidence type="ECO:0000256" key="4">
    <source>
        <dbReference type="ARBA" id="ARBA00022692"/>
    </source>
</evidence>
<reference evidence="12" key="1">
    <citation type="submission" date="2019-11" db="EMBL/GenBank/DDBJ databases">
        <title>Isolation and characterization of a novel species in the genus Sulfuriferula.</title>
        <authorList>
            <person name="Mochizuki J."/>
            <person name="Kojima H."/>
            <person name="Fukui M."/>
        </authorList>
    </citation>
    <scope>NUCLEOTIDE SEQUENCE [LARGE SCALE GENOMIC DNA]</scope>
    <source>
        <strain evidence="12">SGTM</strain>
    </source>
</reference>
<keyword evidence="4 9" id="KW-0812">Transmembrane</keyword>
<evidence type="ECO:0000256" key="3">
    <source>
        <dbReference type="ARBA" id="ARBA00022475"/>
    </source>
</evidence>
<organism evidence="11 12">
    <name type="scientific">Sulfuriferula nivalis</name>
    <dbReference type="NCBI Taxonomy" id="2675298"/>
    <lineage>
        <taxon>Bacteria</taxon>
        <taxon>Pseudomonadati</taxon>
        <taxon>Pseudomonadota</taxon>
        <taxon>Betaproteobacteria</taxon>
        <taxon>Nitrosomonadales</taxon>
        <taxon>Sulfuricellaceae</taxon>
        <taxon>Sulfuriferula</taxon>
    </lineage>
</organism>
<comment type="subcellular location">
    <subcellularLocation>
        <location evidence="1">Cell membrane</location>
        <topology evidence="1">Single-pass membrane protein</topology>
    </subcellularLocation>
</comment>
<evidence type="ECO:0000256" key="6">
    <source>
        <dbReference type="ARBA" id="ARBA00023136"/>
    </source>
</evidence>
<keyword evidence="11" id="KW-0282">Flagellum</keyword>
<dbReference type="Pfam" id="PF13677">
    <property type="entry name" value="MotB_plug"/>
    <property type="match status" value="1"/>
</dbReference>
<comment type="similarity">
    <text evidence="2">Belongs to the MotB family.</text>
</comment>
<dbReference type="KEGG" id="sniv:SFSGTM_18440"/>